<dbReference type="AlphaFoldDB" id="A0A426YXH9"/>
<proteinExistence type="predicted"/>
<sequence length="214" mass="23941">MVPQRRVFRVCALNLASDESLGYQHIGAMYHRGRILSVSTNESYDGTRSYRGMIRAVRELDCFTAHIHLREPDKSKDKAEWSKGARKRQRVQRGSVTQVQCVGQKGSGLGGVSQCCRGGATDCEKKDIDARQRIVGCGLGSTTVPQRREFHGVIDHLLSWRESVGHERGRGGGECRGKLQAPRQGRRAEAKELHRIGINGLLIKIVEMKDFELM</sequence>
<gene>
    <name evidence="1" type="ORF">B296_00025229</name>
</gene>
<dbReference type="EMBL" id="AMZH03009644">
    <property type="protein sequence ID" value="RRT56423.1"/>
    <property type="molecule type" value="Genomic_DNA"/>
</dbReference>
<evidence type="ECO:0000313" key="1">
    <source>
        <dbReference type="EMBL" id="RRT56423.1"/>
    </source>
</evidence>
<dbReference type="Proteomes" id="UP000287651">
    <property type="component" value="Unassembled WGS sequence"/>
</dbReference>
<name>A0A426YXH9_ENSVE</name>
<evidence type="ECO:0000313" key="2">
    <source>
        <dbReference type="Proteomes" id="UP000287651"/>
    </source>
</evidence>
<reference evidence="1 2" key="1">
    <citation type="journal article" date="2014" name="Agronomy (Basel)">
        <title>A Draft Genome Sequence for Ensete ventricosum, the Drought-Tolerant Tree Against Hunger.</title>
        <authorList>
            <person name="Harrison J."/>
            <person name="Moore K.A."/>
            <person name="Paszkiewicz K."/>
            <person name="Jones T."/>
            <person name="Grant M."/>
            <person name="Ambacheew D."/>
            <person name="Muzemil S."/>
            <person name="Studholme D.J."/>
        </authorList>
    </citation>
    <scope>NUCLEOTIDE SEQUENCE [LARGE SCALE GENOMIC DNA]</scope>
</reference>
<protein>
    <submittedName>
        <fullName evidence="1">Uncharacterized protein</fullName>
    </submittedName>
</protein>
<accession>A0A426YXH9</accession>
<organism evidence="1 2">
    <name type="scientific">Ensete ventricosum</name>
    <name type="common">Abyssinian banana</name>
    <name type="synonym">Musa ensete</name>
    <dbReference type="NCBI Taxonomy" id="4639"/>
    <lineage>
        <taxon>Eukaryota</taxon>
        <taxon>Viridiplantae</taxon>
        <taxon>Streptophyta</taxon>
        <taxon>Embryophyta</taxon>
        <taxon>Tracheophyta</taxon>
        <taxon>Spermatophyta</taxon>
        <taxon>Magnoliopsida</taxon>
        <taxon>Liliopsida</taxon>
        <taxon>Zingiberales</taxon>
        <taxon>Musaceae</taxon>
        <taxon>Ensete</taxon>
    </lineage>
</organism>
<comment type="caution">
    <text evidence="1">The sequence shown here is derived from an EMBL/GenBank/DDBJ whole genome shotgun (WGS) entry which is preliminary data.</text>
</comment>